<evidence type="ECO:0000313" key="3">
    <source>
        <dbReference type="Proteomes" id="UP001501821"/>
    </source>
</evidence>
<dbReference type="RefSeq" id="WP_344777546.1">
    <property type="nucleotide sequence ID" value="NZ_BAABAH010000014.1"/>
</dbReference>
<organism evidence="2 3">
    <name type="scientific">Nocardioides panacisoli</name>
    <dbReference type="NCBI Taxonomy" id="627624"/>
    <lineage>
        <taxon>Bacteria</taxon>
        <taxon>Bacillati</taxon>
        <taxon>Actinomycetota</taxon>
        <taxon>Actinomycetes</taxon>
        <taxon>Propionibacteriales</taxon>
        <taxon>Nocardioidaceae</taxon>
        <taxon>Nocardioides</taxon>
    </lineage>
</organism>
<evidence type="ECO:0000313" key="2">
    <source>
        <dbReference type="EMBL" id="GAA3829399.1"/>
    </source>
</evidence>
<reference evidence="3" key="1">
    <citation type="journal article" date="2019" name="Int. J. Syst. Evol. Microbiol.">
        <title>The Global Catalogue of Microorganisms (GCM) 10K type strain sequencing project: providing services to taxonomists for standard genome sequencing and annotation.</title>
        <authorList>
            <consortium name="The Broad Institute Genomics Platform"/>
            <consortium name="The Broad Institute Genome Sequencing Center for Infectious Disease"/>
            <person name="Wu L."/>
            <person name="Ma J."/>
        </authorList>
    </citation>
    <scope>NUCLEOTIDE SEQUENCE [LARGE SCALE GENOMIC DNA]</scope>
    <source>
        <strain evidence="3">JCM 16953</strain>
    </source>
</reference>
<name>A0ABP7IXS9_9ACTN</name>
<proteinExistence type="predicted"/>
<accession>A0ABP7IXS9</accession>
<evidence type="ECO:0000256" key="1">
    <source>
        <dbReference type="SAM" id="MobiDB-lite"/>
    </source>
</evidence>
<feature type="compositionally biased region" description="Polar residues" evidence="1">
    <location>
        <begin position="117"/>
        <end position="127"/>
    </location>
</feature>
<comment type="caution">
    <text evidence="2">The sequence shown here is derived from an EMBL/GenBank/DDBJ whole genome shotgun (WGS) entry which is preliminary data.</text>
</comment>
<protein>
    <recommendedName>
        <fullName evidence="4">DUF5666 domain-containing protein</fullName>
    </recommendedName>
</protein>
<feature type="compositionally biased region" description="Low complexity" evidence="1">
    <location>
        <begin position="142"/>
        <end position="157"/>
    </location>
</feature>
<feature type="region of interest" description="Disordered" evidence="1">
    <location>
        <begin position="102"/>
        <end position="173"/>
    </location>
</feature>
<keyword evidence="3" id="KW-1185">Reference proteome</keyword>
<gene>
    <name evidence="2" type="ORF">GCM10022242_33450</name>
</gene>
<evidence type="ECO:0008006" key="4">
    <source>
        <dbReference type="Google" id="ProtNLM"/>
    </source>
</evidence>
<sequence length="211" mass="21385">MTTRAPLDGFENALLTELRQHVATRAPAAARPRLRRRLTAAGAALGAAVAVTAGGLALRPDAAFAVDPQANGDIVVTISSLKDADGLESALRAQGVDAEVDYSADLPPAPEPGDNGGTVTHSEQPGSGDTGGTLERHDAPKGTPAPAGPCGDAPPTAAERDQSTVSVERSGDGVTFTLSKSFVDSDTQVHITTSGEDDGAAGIMVQVEKHC</sequence>
<dbReference type="EMBL" id="BAABAH010000014">
    <property type="protein sequence ID" value="GAA3829399.1"/>
    <property type="molecule type" value="Genomic_DNA"/>
</dbReference>
<dbReference type="Proteomes" id="UP001501821">
    <property type="component" value="Unassembled WGS sequence"/>
</dbReference>